<dbReference type="PROSITE" id="PS50920">
    <property type="entry name" value="SOLCAR"/>
    <property type="match status" value="1"/>
</dbReference>
<keyword evidence="5" id="KW-0677">Repeat</keyword>
<name>A0A292PYH3_9PEZI</name>
<dbReference type="SUPFAM" id="SSF103506">
    <property type="entry name" value="Mitochondrial carrier"/>
    <property type="match status" value="1"/>
</dbReference>
<keyword evidence="7" id="KW-1133">Transmembrane helix</keyword>
<dbReference type="Gene3D" id="1.50.40.10">
    <property type="entry name" value="Mitochondrial carrier domain"/>
    <property type="match status" value="1"/>
</dbReference>
<keyword evidence="9 10" id="KW-0472">Membrane</keyword>
<evidence type="ECO:0000256" key="1">
    <source>
        <dbReference type="ARBA" id="ARBA00004225"/>
    </source>
</evidence>
<dbReference type="PANTHER" id="PTHR45624:SF26">
    <property type="entry name" value="CARRIER PROTEIN, PUTATIVE (AFU_ORTHOLOGUE AFUA_1G07710)-RELATED"/>
    <property type="match status" value="1"/>
</dbReference>
<evidence type="ECO:0000256" key="7">
    <source>
        <dbReference type="ARBA" id="ARBA00022989"/>
    </source>
</evidence>
<keyword evidence="3 11" id="KW-0813">Transport</keyword>
<dbReference type="PANTHER" id="PTHR45624">
    <property type="entry name" value="MITOCHONDRIAL BASIC AMINO ACIDS TRANSPORTER-RELATED"/>
    <property type="match status" value="1"/>
</dbReference>
<dbReference type="Pfam" id="PF00153">
    <property type="entry name" value="Mito_carr"/>
    <property type="match status" value="2"/>
</dbReference>
<dbReference type="AlphaFoldDB" id="A0A292PYH3"/>
<dbReference type="InterPro" id="IPR018108">
    <property type="entry name" value="MCP_transmembrane"/>
</dbReference>
<evidence type="ECO:0000256" key="10">
    <source>
        <dbReference type="PROSITE-ProRule" id="PRU00282"/>
    </source>
</evidence>
<keyword evidence="4 10" id="KW-0812">Transmembrane</keyword>
<comment type="similarity">
    <text evidence="2 11">Belongs to the mitochondrial carrier (TC 2.A.29) family.</text>
</comment>
<evidence type="ECO:0000256" key="4">
    <source>
        <dbReference type="ARBA" id="ARBA00022692"/>
    </source>
</evidence>
<dbReference type="EMBL" id="LN891019">
    <property type="protein sequence ID" value="CUS11510.1"/>
    <property type="molecule type" value="Genomic_DNA"/>
</dbReference>
<evidence type="ECO:0000256" key="6">
    <source>
        <dbReference type="ARBA" id="ARBA00022792"/>
    </source>
</evidence>
<keyword evidence="8" id="KW-0496">Mitochondrion</keyword>
<dbReference type="InterPro" id="IPR023395">
    <property type="entry name" value="MCP_dom_sf"/>
</dbReference>
<evidence type="ECO:0000256" key="11">
    <source>
        <dbReference type="RuleBase" id="RU000488"/>
    </source>
</evidence>
<evidence type="ECO:0000256" key="9">
    <source>
        <dbReference type="ARBA" id="ARBA00023136"/>
    </source>
</evidence>
<sequence>MSETQEIVADRGGGSGRKPQTNLVQGTSAAGARALGAQLIAFYFRAPVKAFFRLRVDYMHVPRAINPRVQANERWSLKQSTPGLLFHAVKHHGWKFIPNQVLPPLVANASIGTILYTSYLQVLGSLHQPSSQPTRRVYPPPPFSAAFQAGSAAGAIQSLVAAPLDALVVRFRVNDMLEGKYTSMWQYGKHKLHEIGLRGVFSGYTLSFLKESLGYGLFFGSFEYVKQQAYFSYLTWYYGRRRRKNHAEHVTIRPHYALEPAFLLLAGFSASFTQQVVQHPLAKIQDVHYGRLESLDYASKMQHTSALRGYAHGYEKTFAQCKKQAARVGGWSKWLYKGFALNTLRQVPSTAAGLIVFELVRRRFGDAAEAVAIEYENSTILLS</sequence>
<evidence type="ECO:0000256" key="3">
    <source>
        <dbReference type="ARBA" id="ARBA00022448"/>
    </source>
</evidence>
<proteinExistence type="inferred from homology"/>
<evidence type="ECO:0008006" key="15">
    <source>
        <dbReference type="Google" id="ProtNLM"/>
    </source>
</evidence>
<evidence type="ECO:0000256" key="5">
    <source>
        <dbReference type="ARBA" id="ARBA00022737"/>
    </source>
</evidence>
<dbReference type="GO" id="GO:0031966">
    <property type="term" value="C:mitochondrial membrane"/>
    <property type="evidence" value="ECO:0007669"/>
    <property type="project" value="UniProtKB-SubCell"/>
</dbReference>
<evidence type="ECO:0000256" key="2">
    <source>
        <dbReference type="ARBA" id="ARBA00006375"/>
    </source>
</evidence>
<evidence type="ECO:0000313" key="13">
    <source>
        <dbReference type="EMBL" id="CUS11510.1"/>
    </source>
</evidence>
<organism evidence="13 14">
    <name type="scientific">Tuber aestivum</name>
    <name type="common">summer truffle</name>
    <dbReference type="NCBI Taxonomy" id="59557"/>
    <lineage>
        <taxon>Eukaryota</taxon>
        <taxon>Fungi</taxon>
        <taxon>Dikarya</taxon>
        <taxon>Ascomycota</taxon>
        <taxon>Pezizomycotina</taxon>
        <taxon>Pezizomycetes</taxon>
        <taxon>Pezizales</taxon>
        <taxon>Tuberaceae</taxon>
        <taxon>Tuber</taxon>
    </lineage>
</organism>
<comment type="subcellular location">
    <subcellularLocation>
        <location evidence="1">Mitochondrion membrane</location>
        <topology evidence="1">Multi-pass membrane protein</topology>
    </subcellularLocation>
</comment>
<protein>
    <recommendedName>
        <fullName evidence="15">Mitochondrial carrier protein</fullName>
    </recommendedName>
</protein>
<accession>A0A292PYH3</accession>
<evidence type="ECO:0000256" key="12">
    <source>
        <dbReference type="SAM" id="MobiDB-lite"/>
    </source>
</evidence>
<dbReference type="InterPro" id="IPR050567">
    <property type="entry name" value="Mitochondrial_Carrier"/>
</dbReference>
<keyword evidence="6" id="KW-0999">Mitochondrion inner membrane</keyword>
<reference evidence="13" key="1">
    <citation type="submission" date="2015-10" db="EMBL/GenBank/DDBJ databases">
        <authorList>
            <person name="Regsiter A."/>
            <person name="william w."/>
        </authorList>
    </citation>
    <scope>NUCLEOTIDE SEQUENCE</scope>
    <source>
        <strain evidence="13">Montdore</strain>
    </source>
</reference>
<dbReference type="Proteomes" id="UP001412239">
    <property type="component" value="Unassembled WGS sequence"/>
</dbReference>
<gene>
    <name evidence="13" type="ORF">GSTUAT00004383001</name>
</gene>
<feature type="repeat" description="Solcar" evidence="10">
    <location>
        <begin position="141"/>
        <end position="228"/>
    </location>
</feature>
<feature type="region of interest" description="Disordered" evidence="12">
    <location>
        <begin position="1"/>
        <end position="21"/>
    </location>
</feature>
<keyword evidence="14" id="KW-1185">Reference proteome</keyword>
<dbReference type="GO" id="GO:0022857">
    <property type="term" value="F:transmembrane transporter activity"/>
    <property type="evidence" value="ECO:0007669"/>
    <property type="project" value="TreeGrafter"/>
</dbReference>
<evidence type="ECO:0000256" key="8">
    <source>
        <dbReference type="ARBA" id="ARBA00023128"/>
    </source>
</evidence>
<evidence type="ECO:0000313" key="14">
    <source>
        <dbReference type="Proteomes" id="UP001412239"/>
    </source>
</evidence>